<name>G2QP34_THET4</name>
<feature type="domain" description="C2H2-type" evidence="3">
    <location>
        <begin position="274"/>
        <end position="304"/>
    </location>
</feature>
<accession>G2QP34</accession>
<dbReference type="RefSeq" id="XP_003666600.1">
    <property type="nucleotide sequence ID" value="XM_003666552.1"/>
</dbReference>
<dbReference type="OrthoDB" id="10018191at2759"/>
<dbReference type="InParanoid" id="G2QP34"/>
<dbReference type="OMA" id="FMMTPTH"/>
<dbReference type="PROSITE" id="PS50157">
    <property type="entry name" value="ZINC_FINGER_C2H2_2"/>
    <property type="match status" value="1"/>
</dbReference>
<proteinExistence type="predicted"/>
<dbReference type="Proteomes" id="UP000007322">
    <property type="component" value="Chromosome 7"/>
</dbReference>
<keyword evidence="1" id="KW-0479">Metal-binding</keyword>
<dbReference type="InterPro" id="IPR036236">
    <property type="entry name" value="Znf_C2H2_sf"/>
</dbReference>
<evidence type="ECO:0000313" key="5">
    <source>
        <dbReference type="Proteomes" id="UP000007322"/>
    </source>
</evidence>
<dbReference type="Gene3D" id="3.30.160.60">
    <property type="entry name" value="Classic Zinc Finger"/>
    <property type="match status" value="1"/>
</dbReference>
<dbReference type="STRING" id="573729.G2QP34"/>
<sequence length="361" mass="40291">MELTRPSICKNPFDRGSDANIEFTGFPTEWPLGSVDDSSHTFSSFSPHTPSSGRSTPPCSSSLDFNYSSFASSIDTVPFDLSPISCVTSIYLPMTPKAGPISDFTRPSIPITPIWPKYDSQNHPLSERTAQVYFSQTMDCGLAITQLSTHPHLGGSSVLVQYERLSGTTTSNWMVPDSPVNFEPHSPTQFAVSGPSMEQQDGAEPTAPRTPSMKARRRALTDEVRHKTTVLQQQMQQCPSPKTRTRAKKETRCRTVMMADGSFALDSVELASTFKCPIEGCGKMYRRSEHMKRHIQRLHTTNRWDNLKAHIRLHGIQREHPGSKPRVQFAAGAVLQYEEIMKNESRRGDGTKHKKRTSSDS</sequence>
<dbReference type="AlphaFoldDB" id="G2QP34"/>
<dbReference type="SMART" id="SM00355">
    <property type="entry name" value="ZnF_C2H2"/>
    <property type="match status" value="1"/>
</dbReference>
<dbReference type="EMBL" id="CP003008">
    <property type="protein sequence ID" value="AEO61355.1"/>
    <property type="molecule type" value="Genomic_DNA"/>
</dbReference>
<reference evidence="4 5" key="1">
    <citation type="journal article" date="2011" name="Nat. Biotechnol.">
        <title>Comparative genomic analysis of the thermophilic biomass-degrading fungi Myceliophthora thermophila and Thielavia terrestris.</title>
        <authorList>
            <person name="Berka R.M."/>
            <person name="Grigoriev I.V."/>
            <person name="Otillar R."/>
            <person name="Salamov A."/>
            <person name="Grimwood J."/>
            <person name="Reid I."/>
            <person name="Ishmael N."/>
            <person name="John T."/>
            <person name="Darmond C."/>
            <person name="Moisan M.-C."/>
            <person name="Henrissat B."/>
            <person name="Coutinho P.M."/>
            <person name="Lombard V."/>
            <person name="Natvig D.O."/>
            <person name="Lindquist E."/>
            <person name="Schmutz J."/>
            <person name="Lucas S."/>
            <person name="Harris P."/>
            <person name="Powlowski J."/>
            <person name="Bellemare A."/>
            <person name="Taylor D."/>
            <person name="Butler G."/>
            <person name="de Vries R.P."/>
            <person name="Allijn I.E."/>
            <person name="van den Brink J."/>
            <person name="Ushinsky S."/>
            <person name="Storms R."/>
            <person name="Powell A.J."/>
            <person name="Paulsen I.T."/>
            <person name="Elbourne L.D.H."/>
            <person name="Baker S.E."/>
            <person name="Magnuson J."/>
            <person name="LaBoissiere S."/>
            <person name="Clutterbuck A.J."/>
            <person name="Martinez D."/>
            <person name="Wogulis M."/>
            <person name="de Leon A.L."/>
            <person name="Rey M.W."/>
            <person name="Tsang A."/>
        </authorList>
    </citation>
    <scope>NUCLEOTIDE SEQUENCE [LARGE SCALE GENOMIC DNA]</scope>
    <source>
        <strain evidence="5">ATCC 42464 / BCRC 31852 / DSM 1799</strain>
    </source>
</reference>
<dbReference type="Pfam" id="PF00096">
    <property type="entry name" value="zf-C2H2"/>
    <property type="match status" value="1"/>
</dbReference>
<feature type="region of interest" description="Disordered" evidence="2">
    <location>
        <begin position="183"/>
        <end position="214"/>
    </location>
</feature>
<dbReference type="PROSITE" id="PS00028">
    <property type="entry name" value="ZINC_FINGER_C2H2_1"/>
    <property type="match status" value="1"/>
</dbReference>
<dbReference type="KEGG" id="mtm:MYCTH_57823"/>
<dbReference type="SUPFAM" id="SSF57667">
    <property type="entry name" value="beta-beta-alpha zinc fingers"/>
    <property type="match status" value="1"/>
</dbReference>
<evidence type="ECO:0000256" key="2">
    <source>
        <dbReference type="SAM" id="MobiDB-lite"/>
    </source>
</evidence>
<keyword evidence="5" id="KW-1185">Reference proteome</keyword>
<dbReference type="InterPro" id="IPR013087">
    <property type="entry name" value="Znf_C2H2_type"/>
</dbReference>
<feature type="compositionally biased region" description="Polar residues" evidence="2">
    <location>
        <begin position="186"/>
        <end position="199"/>
    </location>
</feature>
<evidence type="ECO:0000313" key="4">
    <source>
        <dbReference type="EMBL" id="AEO61355.1"/>
    </source>
</evidence>
<gene>
    <name evidence="4" type="ORF">MYCTH_57823</name>
</gene>
<evidence type="ECO:0000259" key="3">
    <source>
        <dbReference type="PROSITE" id="PS50157"/>
    </source>
</evidence>
<dbReference type="HOGENOM" id="CLU_711725_0_0_1"/>
<keyword evidence="1" id="KW-0862">Zinc</keyword>
<keyword evidence="1" id="KW-0863">Zinc-finger</keyword>
<evidence type="ECO:0000256" key="1">
    <source>
        <dbReference type="PROSITE-ProRule" id="PRU00042"/>
    </source>
</evidence>
<dbReference type="VEuPathDB" id="FungiDB:MYCTH_57823"/>
<dbReference type="eggNOG" id="KOG1721">
    <property type="taxonomic scope" value="Eukaryota"/>
</dbReference>
<feature type="region of interest" description="Disordered" evidence="2">
    <location>
        <begin position="341"/>
        <end position="361"/>
    </location>
</feature>
<organism evidence="4 5">
    <name type="scientific">Thermothelomyces thermophilus (strain ATCC 42464 / BCRC 31852 / DSM 1799)</name>
    <name type="common">Sporotrichum thermophile</name>
    <dbReference type="NCBI Taxonomy" id="573729"/>
    <lineage>
        <taxon>Eukaryota</taxon>
        <taxon>Fungi</taxon>
        <taxon>Dikarya</taxon>
        <taxon>Ascomycota</taxon>
        <taxon>Pezizomycotina</taxon>
        <taxon>Sordariomycetes</taxon>
        <taxon>Sordariomycetidae</taxon>
        <taxon>Sordariales</taxon>
        <taxon>Chaetomiaceae</taxon>
        <taxon>Thermothelomyces</taxon>
    </lineage>
</organism>
<dbReference type="GeneID" id="11506651"/>
<protein>
    <recommendedName>
        <fullName evidence="3">C2H2-type domain-containing protein</fullName>
    </recommendedName>
</protein>
<dbReference type="GO" id="GO:0008270">
    <property type="term" value="F:zinc ion binding"/>
    <property type="evidence" value="ECO:0007669"/>
    <property type="project" value="UniProtKB-KW"/>
</dbReference>